<dbReference type="EMBL" id="CP001629">
    <property type="protein sequence ID" value="ACU88427.1"/>
    <property type="molecule type" value="Genomic_DNA"/>
</dbReference>
<organism evidence="7 8">
    <name type="scientific">Desulfomicrobium baculatum (strain DSM 4028 / VKM B-1378 / X)</name>
    <name type="common">Desulfovibrio baculatus</name>
    <dbReference type="NCBI Taxonomy" id="525897"/>
    <lineage>
        <taxon>Bacteria</taxon>
        <taxon>Pseudomonadati</taxon>
        <taxon>Thermodesulfobacteriota</taxon>
        <taxon>Desulfovibrionia</taxon>
        <taxon>Desulfovibrionales</taxon>
        <taxon>Desulfomicrobiaceae</taxon>
        <taxon>Desulfomicrobium</taxon>
    </lineage>
</organism>
<dbReference type="eggNOG" id="COG0834">
    <property type="taxonomic scope" value="Bacteria"/>
</dbReference>
<dbReference type="Proteomes" id="UP000002216">
    <property type="component" value="Chromosome"/>
</dbReference>
<evidence type="ECO:0000256" key="3">
    <source>
        <dbReference type="ARBA" id="ARBA00022729"/>
    </source>
</evidence>
<evidence type="ECO:0000313" key="8">
    <source>
        <dbReference type="Proteomes" id="UP000002216"/>
    </source>
</evidence>
<name>C7LUZ3_DESBD</name>
<dbReference type="RefSeq" id="WP_012805512.1">
    <property type="nucleotide sequence ID" value="NC_013173.1"/>
</dbReference>
<dbReference type="GO" id="GO:0030313">
    <property type="term" value="C:cell envelope"/>
    <property type="evidence" value="ECO:0007669"/>
    <property type="project" value="UniProtKB-SubCell"/>
</dbReference>
<dbReference type="AlphaFoldDB" id="C7LUZ3"/>
<dbReference type="InterPro" id="IPR018313">
    <property type="entry name" value="SBP_3_CS"/>
</dbReference>
<keyword evidence="3 5" id="KW-0732">Signal</keyword>
<dbReference type="PANTHER" id="PTHR35936">
    <property type="entry name" value="MEMBRANE-BOUND LYTIC MUREIN TRANSGLYCOSYLASE F"/>
    <property type="match status" value="1"/>
</dbReference>
<comment type="subcellular location">
    <subcellularLocation>
        <location evidence="1">Cell envelope</location>
    </subcellularLocation>
</comment>
<dbReference type="OrthoDB" id="5455815at2"/>
<accession>C7LUZ3</accession>
<reference evidence="7 8" key="1">
    <citation type="journal article" date="2009" name="Stand. Genomic Sci.">
        <title>Complete genome sequence of Desulfomicrobium baculatum type strain (X).</title>
        <authorList>
            <person name="Copeland A."/>
            <person name="Spring S."/>
            <person name="Goker M."/>
            <person name="Schneider S."/>
            <person name="Lapidus A."/>
            <person name="Del Rio T.G."/>
            <person name="Tice H."/>
            <person name="Cheng J.F."/>
            <person name="Chen F."/>
            <person name="Nolan M."/>
            <person name="Bruce D."/>
            <person name="Goodwin L."/>
            <person name="Pitluck S."/>
            <person name="Ivanova N."/>
            <person name="Mavrommatis K."/>
            <person name="Ovchinnikova G."/>
            <person name="Pati A."/>
            <person name="Chen A."/>
            <person name="Palaniappan K."/>
            <person name="Land M."/>
            <person name="Hauser L."/>
            <person name="Chang Y.J."/>
            <person name="Jeffries C.C."/>
            <person name="Meincke L."/>
            <person name="Sims D."/>
            <person name="Brettin T."/>
            <person name="Detter J.C."/>
            <person name="Han C."/>
            <person name="Chain P."/>
            <person name="Bristow J."/>
            <person name="Eisen J.A."/>
            <person name="Markowitz V."/>
            <person name="Hugenholtz P."/>
            <person name="Kyrpides N.C."/>
            <person name="Klenk H.P."/>
            <person name="Lucas S."/>
        </authorList>
    </citation>
    <scope>NUCLEOTIDE SEQUENCE [LARGE SCALE GENOMIC DNA]</scope>
    <source>
        <strain evidence="8">DSM 4028 / VKM B-1378 / X</strain>
    </source>
</reference>
<feature type="signal peptide" evidence="5">
    <location>
        <begin position="1"/>
        <end position="21"/>
    </location>
</feature>
<dbReference type="PROSITE" id="PS01039">
    <property type="entry name" value="SBP_BACTERIAL_3"/>
    <property type="match status" value="1"/>
</dbReference>
<dbReference type="Gene3D" id="3.40.190.10">
    <property type="entry name" value="Periplasmic binding protein-like II"/>
    <property type="match status" value="2"/>
</dbReference>
<dbReference type="CDD" id="cd13704">
    <property type="entry name" value="PBP2_HisK"/>
    <property type="match status" value="1"/>
</dbReference>
<sequence length="256" mass="28592">MIRILPLLLLTLFLSTGLGLAQEHLTCGVATGFPPYQFAIDGEPAGFDVDVAKAVCARLDTPARFEQGDWDNVVNMLLFGRIDLIVGMEINAFRHEYFEFSAPYAKRHDVVFVAANSTATSVEDLFGLVITGDRHSFVELLWKKEGIHHKIRIMQAKTKEESMDLLARGETAAAIMPLEVGKYLTRQRGLKIRMLMNPDPGSEVAIALRKGQPELLKRINEALLEMQSEGELSALARKWFSGTAKGRNRIPPVSRW</sequence>
<dbReference type="SMART" id="SM00062">
    <property type="entry name" value="PBPb"/>
    <property type="match status" value="1"/>
</dbReference>
<evidence type="ECO:0000259" key="6">
    <source>
        <dbReference type="SMART" id="SM00062"/>
    </source>
</evidence>
<proteinExistence type="inferred from homology"/>
<evidence type="ECO:0000313" key="7">
    <source>
        <dbReference type="EMBL" id="ACU88427.1"/>
    </source>
</evidence>
<dbReference type="HOGENOM" id="CLU_019602_18_5_7"/>
<dbReference type="Pfam" id="PF00497">
    <property type="entry name" value="SBP_bac_3"/>
    <property type="match status" value="1"/>
</dbReference>
<evidence type="ECO:0000256" key="1">
    <source>
        <dbReference type="ARBA" id="ARBA00004196"/>
    </source>
</evidence>
<evidence type="ECO:0000256" key="5">
    <source>
        <dbReference type="SAM" id="SignalP"/>
    </source>
</evidence>
<feature type="chain" id="PRO_5002979462" evidence="5">
    <location>
        <begin position="22"/>
        <end position="256"/>
    </location>
</feature>
<keyword evidence="8" id="KW-1185">Reference proteome</keyword>
<feature type="domain" description="Solute-binding protein family 3/N-terminal" evidence="6">
    <location>
        <begin position="24"/>
        <end position="243"/>
    </location>
</feature>
<dbReference type="KEGG" id="dba:Dbac_0300"/>
<comment type="similarity">
    <text evidence="2 4">Belongs to the bacterial solute-binding protein 3 family.</text>
</comment>
<evidence type="ECO:0000256" key="2">
    <source>
        <dbReference type="ARBA" id="ARBA00010333"/>
    </source>
</evidence>
<gene>
    <name evidence="7" type="ordered locus">Dbac_0300</name>
</gene>
<dbReference type="STRING" id="525897.Dbac_0300"/>
<dbReference type="InterPro" id="IPR001638">
    <property type="entry name" value="Solute-binding_3/MltF_N"/>
</dbReference>
<evidence type="ECO:0000256" key="4">
    <source>
        <dbReference type="RuleBase" id="RU003744"/>
    </source>
</evidence>
<dbReference type="PANTHER" id="PTHR35936:SF19">
    <property type="entry name" value="AMINO-ACID-BINDING PROTEIN YXEM-RELATED"/>
    <property type="match status" value="1"/>
</dbReference>
<dbReference type="SUPFAM" id="SSF53850">
    <property type="entry name" value="Periplasmic binding protein-like II"/>
    <property type="match status" value="1"/>
</dbReference>
<protein>
    <submittedName>
        <fullName evidence="7">Extracellular solute-binding protein family 3</fullName>
    </submittedName>
</protein>